<dbReference type="SMART" id="SM00020">
    <property type="entry name" value="Tryp_SPc"/>
    <property type="match status" value="1"/>
</dbReference>
<dbReference type="Proteomes" id="UP000069940">
    <property type="component" value="Unassembled WGS sequence"/>
</dbReference>
<dbReference type="Pfam" id="PF00089">
    <property type="entry name" value="Trypsin"/>
    <property type="match status" value="1"/>
</dbReference>
<evidence type="ECO:0000313" key="5">
    <source>
        <dbReference type="Proteomes" id="UP000069940"/>
    </source>
</evidence>
<dbReference type="GeneID" id="109402910"/>
<accession>A0ABM1Y6A2</accession>
<dbReference type="SUPFAM" id="SSF50494">
    <property type="entry name" value="Trypsin-like serine proteases"/>
    <property type="match status" value="1"/>
</dbReference>
<feature type="chain" id="PRO_5045394231" description="Peptidase S1 domain-containing protein" evidence="2">
    <location>
        <begin position="21"/>
        <end position="262"/>
    </location>
</feature>
<sequence length="262" mass="29004">MKNLILALLVLLAVAKTGTCQQQWIRGVESAHVVQIGQRQPGGGVTIVCGGSYLGEKMVVLGAHCANKNGRQPDLARFGSSSGNTFDIAIANITLHYRYKPQFDYHNMAIAILERNPQIYSSAIKAACILKAHPKTNTPVQLIGPIGDGSDRLERADLQAVGSEKCHEYYNPNRKLRFGVLLCCFCARNAKLDRCTNLHSSPLQIVARRLGKEVPYLIGHKSIGKSCDTNTPGIYTRYGSYFEWLETVTGLNLDEKECFERY</sequence>
<reference evidence="4" key="2">
    <citation type="submission" date="2025-05" db="UniProtKB">
        <authorList>
            <consortium name="EnsemblMetazoa"/>
        </authorList>
    </citation>
    <scope>IDENTIFICATION</scope>
    <source>
        <strain evidence="4">Foshan</strain>
    </source>
</reference>
<dbReference type="InterPro" id="IPR001254">
    <property type="entry name" value="Trypsin_dom"/>
</dbReference>
<feature type="signal peptide" evidence="2">
    <location>
        <begin position="1"/>
        <end position="20"/>
    </location>
</feature>
<feature type="domain" description="Peptidase S1" evidence="3">
    <location>
        <begin position="45"/>
        <end position="250"/>
    </location>
</feature>
<dbReference type="InterPro" id="IPR009003">
    <property type="entry name" value="Peptidase_S1_PA"/>
</dbReference>
<dbReference type="InterPro" id="IPR043504">
    <property type="entry name" value="Peptidase_S1_PA_chymotrypsin"/>
</dbReference>
<dbReference type="InterPro" id="IPR051333">
    <property type="entry name" value="CLIP_Serine_Protease"/>
</dbReference>
<name>A0ABM1Y6A2_AEDAL</name>
<dbReference type="PANTHER" id="PTHR24260">
    <property type="match status" value="1"/>
</dbReference>
<keyword evidence="5" id="KW-1185">Reference proteome</keyword>
<protein>
    <recommendedName>
        <fullName evidence="3">Peptidase S1 domain-containing protein</fullName>
    </recommendedName>
</protein>
<dbReference type="Gene3D" id="2.40.10.10">
    <property type="entry name" value="Trypsin-like serine proteases"/>
    <property type="match status" value="1"/>
</dbReference>
<keyword evidence="2" id="KW-0732">Signal</keyword>
<evidence type="ECO:0000259" key="3">
    <source>
        <dbReference type="PROSITE" id="PS50240"/>
    </source>
</evidence>
<reference evidence="5" key="1">
    <citation type="journal article" date="2015" name="Proc. Natl. Acad. Sci. U.S.A.">
        <title>Genome sequence of the Asian Tiger mosquito, Aedes albopictus, reveals insights into its biology, genetics, and evolution.</title>
        <authorList>
            <person name="Chen X.G."/>
            <person name="Jiang X."/>
            <person name="Gu J."/>
            <person name="Xu M."/>
            <person name="Wu Y."/>
            <person name="Deng Y."/>
            <person name="Zhang C."/>
            <person name="Bonizzoni M."/>
            <person name="Dermauw W."/>
            <person name="Vontas J."/>
            <person name="Armbruster P."/>
            <person name="Huang X."/>
            <person name="Yang Y."/>
            <person name="Zhang H."/>
            <person name="He W."/>
            <person name="Peng H."/>
            <person name="Liu Y."/>
            <person name="Wu K."/>
            <person name="Chen J."/>
            <person name="Lirakis M."/>
            <person name="Topalis P."/>
            <person name="Van Leeuwen T."/>
            <person name="Hall A.B."/>
            <person name="Jiang X."/>
            <person name="Thorpe C."/>
            <person name="Mueller R.L."/>
            <person name="Sun C."/>
            <person name="Waterhouse R.M."/>
            <person name="Yan G."/>
            <person name="Tu Z.J."/>
            <person name="Fang X."/>
            <person name="James A.A."/>
        </authorList>
    </citation>
    <scope>NUCLEOTIDE SEQUENCE [LARGE SCALE GENOMIC DNA]</scope>
    <source>
        <strain evidence="5">Foshan</strain>
    </source>
</reference>
<dbReference type="PANTHER" id="PTHR24260:SF147">
    <property type="entry name" value="EG:BACR7A4.3 PROTEIN-RELATED"/>
    <property type="match status" value="1"/>
</dbReference>
<dbReference type="RefSeq" id="XP_019531197.3">
    <property type="nucleotide sequence ID" value="XM_019675652.3"/>
</dbReference>
<proteinExistence type="inferred from homology"/>
<evidence type="ECO:0000256" key="1">
    <source>
        <dbReference type="ARBA" id="ARBA00024195"/>
    </source>
</evidence>
<evidence type="ECO:0000256" key="2">
    <source>
        <dbReference type="SAM" id="SignalP"/>
    </source>
</evidence>
<dbReference type="EnsemblMetazoa" id="AALFPA23_006152.R7956">
    <property type="protein sequence ID" value="AALFPA23_006152.P7956"/>
    <property type="gene ID" value="AALFPA23_006152"/>
</dbReference>
<organism evidence="4 5">
    <name type="scientific">Aedes albopictus</name>
    <name type="common">Asian tiger mosquito</name>
    <name type="synonym">Stegomyia albopicta</name>
    <dbReference type="NCBI Taxonomy" id="7160"/>
    <lineage>
        <taxon>Eukaryota</taxon>
        <taxon>Metazoa</taxon>
        <taxon>Ecdysozoa</taxon>
        <taxon>Arthropoda</taxon>
        <taxon>Hexapoda</taxon>
        <taxon>Insecta</taxon>
        <taxon>Pterygota</taxon>
        <taxon>Neoptera</taxon>
        <taxon>Endopterygota</taxon>
        <taxon>Diptera</taxon>
        <taxon>Nematocera</taxon>
        <taxon>Culicoidea</taxon>
        <taxon>Culicidae</taxon>
        <taxon>Culicinae</taxon>
        <taxon>Aedini</taxon>
        <taxon>Aedes</taxon>
        <taxon>Stegomyia</taxon>
    </lineage>
</organism>
<evidence type="ECO:0000313" key="4">
    <source>
        <dbReference type="EnsemblMetazoa" id="AALFPA23_006152.P7956"/>
    </source>
</evidence>
<dbReference type="PROSITE" id="PS50240">
    <property type="entry name" value="TRYPSIN_DOM"/>
    <property type="match status" value="1"/>
</dbReference>
<comment type="similarity">
    <text evidence="1">Belongs to the peptidase S1 family. CLIP subfamily.</text>
</comment>